<feature type="region of interest" description="Disordered" evidence="2">
    <location>
        <begin position="149"/>
        <end position="169"/>
    </location>
</feature>
<evidence type="ECO:0000256" key="1">
    <source>
        <dbReference type="SAM" id="Coils"/>
    </source>
</evidence>
<feature type="compositionally biased region" description="Polar residues" evidence="2">
    <location>
        <begin position="104"/>
        <end position="118"/>
    </location>
</feature>
<evidence type="ECO:0000313" key="3">
    <source>
        <dbReference type="EMBL" id="CAD8147257.1"/>
    </source>
</evidence>
<dbReference type="AlphaFoldDB" id="A0A8S1T6J7"/>
<comment type="caution">
    <text evidence="3">The sequence shown here is derived from an EMBL/GenBank/DDBJ whole genome shotgun (WGS) entry which is preliminary data.</text>
</comment>
<feature type="compositionally biased region" description="Basic residues" evidence="2">
    <location>
        <begin position="225"/>
        <end position="238"/>
    </location>
</feature>
<proteinExistence type="predicted"/>
<feature type="region of interest" description="Disordered" evidence="2">
    <location>
        <begin position="464"/>
        <end position="487"/>
    </location>
</feature>
<feature type="coiled-coil region" evidence="1">
    <location>
        <begin position="176"/>
        <end position="203"/>
    </location>
</feature>
<dbReference type="Proteomes" id="UP000683925">
    <property type="component" value="Unassembled WGS sequence"/>
</dbReference>
<feature type="region of interest" description="Disordered" evidence="2">
    <location>
        <begin position="414"/>
        <end position="452"/>
    </location>
</feature>
<feature type="compositionally biased region" description="Low complexity" evidence="2">
    <location>
        <begin position="272"/>
        <end position="297"/>
    </location>
</feature>
<accession>A0A8S1T6J7</accession>
<name>A0A8S1T6J7_PAROT</name>
<feature type="region of interest" description="Disordered" evidence="2">
    <location>
        <begin position="62"/>
        <end position="122"/>
    </location>
</feature>
<feature type="region of interest" description="Disordered" evidence="2">
    <location>
        <begin position="219"/>
        <end position="297"/>
    </location>
</feature>
<gene>
    <name evidence="3" type="ORF">POCTA_138.1.T0190343</name>
</gene>
<dbReference type="PROSITE" id="PS50096">
    <property type="entry name" value="IQ"/>
    <property type="match status" value="1"/>
</dbReference>
<sequence length="1118" mass="132004">MNTYSSLKSFDSQIQGRKIQEPNVAITSNRAKKSPRLCSPEQTLDQFIELKPQHIQQTLKKKKVIQGQQGKSKSQINTAKKGFFPSQEKKLKKSIQHQTKKKSNTLFLSNSTSPQKQMNPKKHAQINNIGEMLIKQQINKQNLQKDVKQLPEKKSQNNGEKKQPSKKEDIQLYINCKRAQDTINQKHQEIQMLLEQKKKIENLVKLEQLRKKILSKQKTIDARIKSPKKGKKKPKKTKQKEQADKILSPEQEKPGKLIDKIIKRQEQHTRMQQNQFQLKQDQQQQQQQQQRQTKIQKQVDLPQYEEEHSLSYIQPNDQILPNEVEEALNQFPPSNYLKELVKNLISNNEVLSTANLALHDFQLLEFYYMQAAATKIQSVWRGFYQRKLILDSYLRYLEQEDQLQQENGQYQNSSFLKESNQSSSPKVANPPQSQNNSELQDEDEEENSQNKQLDVQQAITKILKKQSDSPQNQSSQSFSQQQSDDIVVINQVPRGSEIEDNDDEIRENGDIQNSIHDHKISKQESIIQEIQHQLNDWNFNLENLITENRKSYAIRTLKEQMQQAIITIVQSQIQKFQEQQSKQQTETEQSVDFKMRLSQETNTEKNFNDIRKKFKSVQEQSEERLIQSSKDQSTDINRSSLLALQSQLMKREIELLSMREEAIQLRYQAEIKKHENDDNKKSELNLWLKKELEDLLQTKQAIEISTKKEASAMKKIQRDLIIAQSFDENNSKLQSLRKRVDEQLSNLKQSKQSISDIKLINNFCIQNENELEKLAETQSEDFNYEEQFQQKQFLKENFIESYETIEKSAKVNLVVSDLVLDLLQEMTEEFFTGENKFDIIIQTLIRQSIIPQIPTSIIEIRYYIHNLFDYILPQHYYEIIRNINLPYGFSPQKRLQFIHGYMEQDESQYNEFLTFVLKEEYFLEYEQYRLQQNEAENEDSVTQALKELEHIHNRAIFDACNEALNFYRPYYCNSGSPYPWEGKIGHKFINDIDLSEIFKNMELKVVQWANSLCGLLPVEEEIAVSKKKQVILDEKNQQIMLQQMQYQDNPELMDQDYQQDPISQIREQRLHKALIQDFKDLEYRWNQDQDDKAELLMEIGDLIFEQCIEEFLKESVVL</sequence>
<evidence type="ECO:0000256" key="2">
    <source>
        <dbReference type="SAM" id="MobiDB-lite"/>
    </source>
</evidence>
<keyword evidence="4" id="KW-1185">Reference proteome</keyword>
<protein>
    <recommendedName>
        <fullName evidence="5">DUF4378 domain-containing protein</fullName>
    </recommendedName>
</protein>
<feature type="compositionally biased region" description="Polar residues" evidence="2">
    <location>
        <begin position="414"/>
        <end position="438"/>
    </location>
</feature>
<feature type="compositionally biased region" description="Low complexity" evidence="2">
    <location>
        <begin position="468"/>
        <end position="485"/>
    </location>
</feature>
<evidence type="ECO:0000313" key="4">
    <source>
        <dbReference type="Proteomes" id="UP000683925"/>
    </source>
</evidence>
<organism evidence="3 4">
    <name type="scientific">Paramecium octaurelia</name>
    <dbReference type="NCBI Taxonomy" id="43137"/>
    <lineage>
        <taxon>Eukaryota</taxon>
        <taxon>Sar</taxon>
        <taxon>Alveolata</taxon>
        <taxon>Ciliophora</taxon>
        <taxon>Intramacronucleata</taxon>
        <taxon>Oligohymenophorea</taxon>
        <taxon>Peniculida</taxon>
        <taxon>Parameciidae</taxon>
        <taxon>Paramecium</taxon>
    </lineage>
</organism>
<dbReference type="OMA" id="YINCKRA"/>
<dbReference type="EMBL" id="CAJJDP010000019">
    <property type="protein sequence ID" value="CAD8147257.1"/>
    <property type="molecule type" value="Genomic_DNA"/>
</dbReference>
<dbReference type="OrthoDB" id="307888at2759"/>
<feature type="compositionally biased region" description="Basic and acidic residues" evidence="2">
    <location>
        <begin position="250"/>
        <end position="269"/>
    </location>
</feature>
<keyword evidence="1" id="KW-0175">Coiled coil</keyword>
<feature type="compositionally biased region" description="Low complexity" evidence="2">
    <location>
        <begin position="65"/>
        <end position="76"/>
    </location>
</feature>
<reference evidence="3" key="1">
    <citation type="submission" date="2021-01" db="EMBL/GenBank/DDBJ databases">
        <authorList>
            <consortium name="Genoscope - CEA"/>
            <person name="William W."/>
        </authorList>
    </citation>
    <scope>NUCLEOTIDE SEQUENCE</scope>
</reference>
<evidence type="ECO:0008006" key="5">
    <source>
        <dbReference type="Google" id="ProtNLM"/>
    </source>
</evidence>
<feature type="compositionally biased region" description="Basic residues" evidence="2">
    <location>
        <begin position="90"/>
        <end position="103"/>
    </location>
</feature>